<protein>
    <recommendedName>
        <fullName evidence="1">CHK kinase-like domain-containing protein</fullName>
    </recommendedName>
</protein>
<dbReference type="EMBL" id="WJQU01002587">
    <property type="protein sequence ID" value="KAJ6632706.1"/>
    <property type="molecule type" value="Genomic_DNA"/>
</dbReference>
<evidence type="ECO:0000259" key="1">
    <source>
        <dbReference type="SMART" id="SM00587"/>
    </source>
</evidence>
<dbReference type="Gene3D" id="3.90.1200.10">
    <property type="match status" value="1"/>
</dbReference>
<sequence>MSQDNKSENGLDILPDYLIDLLNNVAKNEGFESYNYSISAGSNHGDGFLAAMKRVTLTGKRNGRDNDKLSLIFKLMPSSAARREQFNSTKVFSREVTMYNKVLKVMHEFQVEKGLTDADGFFEYPKCYGVIEDAENDCYALVMEDLKKSGYEMFDKFKPSDYNHVKLFMESLGKYHALSFALKDQRPSVLEPYKCLDDIFADQVERSPDMMQAMFRFAFDRAIIAFENDIAKEKAVLTLRKLKENFLHELTTLPVGRKSEPFSVINHGDCWNNNLMFKYDEKSNLPQKICLLDWQLARYSSPVLDISYFMFSSTDRKLREEHYDKLIKTYYNSLSNTITKLGSDPEKLFSFNDFLGELKRFSRYGLILAPVLLQIITSKPTDIPDMDEFAEQLQNNTKTVDESMAVFASTDTLEQYNQRVRDVVKDGMLLNYFE</sequence>
<keyword evidence="3" id="KW-1185">Reference proteome</keyword>
<comment type="caution">
    <text evidence="2">The sequence shown here is derived from an EMBL/GenBank/DDBJ whole genome shotgun (WGS) entry which is preliminary data.</text>
</comment>
<dbReference type="OrthoDB" id="190089at2759"/>
<evidence type="ECO:0000313" key="3">
    <source>
        <dbReference type="Proteomes" id="UP001151699"/>
    </source>
</evidence>
<reference evidence="2" key="1">
    <citation type="submission" date="2022-07" db="EMBL/GenBank/DDBJ databases">
        <authorList>
            <person name="Trinca V."/>
            <person name="Uliana J.V.C."/>
            <person name="Torres T.T."/>
            <person name="Ward R.J."/>
            <person name="Monesi N."/>
        </authorList>
    </citation>
    <scope>NUCLEOTIDE SEQUENCE</scope>
    <source>
        <strain evidence="2">HSMRA1968</strain>
        <tissue evidence="2">Whole embryos</tissue>
    </source>
</reference>
<accession>A0A9Q0MLA3</accession>
<dbReference type="Pfam" id="PF02958">
    <property type="entry name" value="EcKL"/>
    <property type="match status" value="1"/>
</dbReference>
<proteinExistence type="predicted"/>
<dbReference type="SUPFAM" id="SSF56112">
    <property type="entry name" value="Protein kinase-like (PK-like)"/>
    <property type="match status" value="1"/>
</dbReference>
<dbReference type="PANTHER" id="PTHR11012">
    <property type="entry name" value="PROTEIN KINASE-LIKE DOMAIN-CONTAINING"/>
    <property type="match status" value="1"/>
</dbReference>
<gene>
    <name evidence="2" type="ORF">Bhyg_16079</name>
</gene>
<dbReference type="InterPro" id="IPR015897">
    <property type="entry name" value="CHK_kinase-like"/>
</dbReference>
<dbReference type="InterPro" id="IPR004119">
    <property type="entry name" value="EcKL"/>
</dbReference>
<dbReference type="SMART" id="SM00587">
    <property type="entry name" value="CHK"/>
    <property type="match status" value="1"/>
</dbReference>
<evidence type="ECO:0000313" key="2">
    <source>
        <dbReference type="EMBL" id="KAJ6632706.1"/>
    </source>
</evidence>
<feature type="domain" description="CHK kinase-like" evidence="1">
    <location>
        <begin position="141"/>
        <end position="340"/>
    </location>
</feature>
<name>A0A9Q0MLA3_9DIPT</name>
<dbReference type="InterPro" id="IPR011009">
    <property type="entry name" value="Kinase-like_dom_sf"/>
</dbReference>
<dbReference type="PANTHER" id="PTHR11012:SF54">
    <property type="entry name" value="CHK KINASE-LIKE DOMAIN-CONTAINING PROTEIN"/>
    <property type="match status" value="1"/>
</dbReference>
<dbReference type="Proteomes" id="UP001151699">
    <property type="component" value="Unassembled WGS sequence"/>
</dbReference>
<dbReference type="AlphaFoldDB" id="A0A9Q0MLA3"/>
<organism evidence="2 3">
    <name type="scientific">Pseudolycoriella hygida</name>
    <dbReference type="NCBI Taxonomy" id="35572"/>
    <lineage>
        <taxon>Eukaryota</taxon>
        <taxon>Metazoa</taxon>
        <taxon>Ecdysozoa</taxon>
        <taxon>Arthropoda</taxon>
        <taxon>Hexapoda</taxon>
        <taxon>Insecta</taxon>
        <taxon>Pterygota</taxon>
        <taxon>Neoptera</taxon>
        <taxon>Endopterygota</taxon>
        <taxon>Diptera</taxon>
        <taxon>Nematocera</taxon>
        <taxon>Sciaroidea</taxon>
        <taxon>Sciaridae</taxon>
        <taxon>Pseudolycoriella</taxon>
    </lineage>
</organism>